<dbReference type="CDD" id="cd00038">
    <property type="entry name" value="CAP_ED"/>
    <property type="match status" value="1"/>
</dbReference>
<dbReference type="InterPro" id="IPR000595">
    <property type="entry name" value="cNMP-bd_dom"/>
</dbReference>
<dbReference type="Proteomes" id="UP000614424">
    <property type="component" value="Unassembled WGS sequence"/>
</dbReference>
<dbReference type="InterPro" id="IPR009875">
    <property type="entry name" value="PilZ_domain"/>
</dbReference>
<protein>
    <submittedName>
        <fullName evidence="2">Cyclic nucleotide-binding domain-containing protein</fullName>
    </submittedName>
</protein>
<dbReference type="SUPFAM" id="SSF51206">
    <property type="entry name" value="cAMP-binding domain-like"/>
    <property type="match status" value="1"/>
</dbReference>
<sequence length="331" mass="37517">MTSNSKPASQSEDQDHSQKIKELFTQIKQLAKTKDFVGAEKLRDTLIEVAPMALQEIIDSAEIIEKEKSAGIDPEHLALWDDLYKDLSEEERNCIFYSMKKIVVPPKKKILAKGKFNDRLFFIEDGKVAVYKQKGDKNIVVAYLERGNLLGEYTFLTISLCSASVLTQSGVTMYALKSSATDDWEEKHPGLLQKLAAFCDQKGNLSDIDRRRKQEKWKYSRHKVNGTVTANILTKEGQKTEKFFHGKLLDISKDGTSFGVEIQNKKTARALLTQHLDLSFTCNLGGEKRTFSVVGKVVRVSFELYNSYIVHIHFDSLLEENLIAKITGKEK</sequence>
<dbReference type="Pfam" id="PF00027">
    <property type="entry name" value="cNMP_binding"/>
    <property type="match status" value="1"/>
</dbReference>
<evidence type="ECO:0000313" key="2">
    <source>
        <dbReference type="EMBL" id="MBC8317385.1"/>
    </source>
</evidence>
<dbReference type="EMBL" id="JACNJZ010000085">
    <property type="protein sequence ID" value="MBC8317385.1"/>
    <property type="molecule type" value="Genomic_DNA"/>
</dbReference>
<accession>A0A8J6NC96</accession>
<dbReference type="InterPro" id="IPR014710">
    <property type="entry name" value="RmlC-like_jellyroll"/>
</dbReference>
<dbReference type="InterPro" id="IPR018490">
    <property type="entry name" value="cNMP-bd_dom_sf"/>
</dbReference>
<feature type="domain" description="Cyclic nucleotide-binding" evidence="1">
    <location>
        <begin position="83"/>
        <end position="176"/>
    </location>
</feature>
<dbReference type="PROSITE" id="PS50042">
    <property type="entry name" value="CNMP_BINDING_3"/>
    <property type="match status" value="1"/>
</dbReference>
<evidence type="ECO:0000259" key="1">
    <source>
        <dbReference type="PROSITE" id="PS50042"/>
    </source>
</evidence>
<reference evidence="2 3" key="1">
    <citation type="submission" date="2020-08" db="EMBL/GenBank/DDBJ databases">
        <title>Bridging the membrane lipid divide: bacteria of the FCB group superphylum have the potential to synthesize archaeal ether lipids.</title>
        <authorList>
            <person name="Villanueva L."/>
            <person name="Von Meijenfeldt F.A.B."/>
            <person name="Westbye A.B."/>
            <person name="Yadav S."/>
            <person name="Hopmans E.C."/>
            <person name="Dutilh B.E."/>
            <person name="Sinninghe Damste J.S."/>
        </authorList>
    </citation>
    <scope>NUCLEOTIDE SEQUENCE [LARGE SCALE GENOMIC DNA]</scope>
    <source>
        <strain evidence="2">NIOZ-UU47</strain>
    </source>
</reference>
<dbReference type="Gene3D" id="2.60.120.10">
    <property type="entry name" value="Jelly Rolls"/>
    <property type="match status" value="1"/>
</dbReference>
<dbReference type="Pfam" id="PF07238">
    <property type="entry name" value="PilZ"/>
    <property type="match status" value="1"/>
</dbReference>
<name>A0A8J6NC96_9BACT</name>
<comment type="caution">
    <text evidence="2">The sequence shown here is derived from an EMBL/GenBank/DDBJ whole genome shotgun (WGS) entry which is preliminary data.</text>
</comment>
<dbReference type="GO" id="GO:0035438">
    <property type="term" value="F:cyclic-di-GMP binding"/>
    <property type="evidence" value="ECO:0007669"/>
    <property type="project" value="InterPro"/>
</dbReference>
<organism evidence="2 3">
    <name type="scientific">Candidatus Desulfobia pelagia</name>
    <dbReference type="NCBI Taxonomy" id="2841692"/>
    <lineage>
        <taxon>Bacteria</taxon>
        <taxon>Pseudomonadati</taxon>
        <taxon>Thermodesulfobacteriota</taxon>
        <taxon>Desulfobulbia</taxon>
        <taxon>Desulfobulbales</taxon>
        <taxon>Desulfobulbaceae</taxon>
        <taxon>Candidatus Desulfobia</taxon>
    </lineage>
</organism>
<evidence type="ECO:0000313" key="3">
    <source>
        <dbReference type="Proteomes" id="UP000614424"/>
    </source>
</evidence>
<proteinExistence type="predicted"/>
<dbReference type="AlphaFoldDB" id="A0A8J6NC96"/>
<dbReference type="SMART" id="SM00100">
    <property type="entry name" value="cNMP"/>
    <property type="match status" value="1"/>
</dbReference>
<gene>
    <name evidence="2" type="ORF">H8E41_05725</name>
</gene>